<accession>A0A1T5N3E6</accession>
<dbReference type="RefSeq" id="WP_079467549.1">
    <property type="nucleotide sequence ID" value="NZ_FUZZ01000001.1"/>
</dbReference>
<keyword evidence="1" id="KW-1133">Transmembrane helix</keyword>
<evidence type="ECO:0000256" key="1">
    <source>
        <dbReference type="SAM" id="Phobius"/>
    </source>
</evidence>
<sequence>MEINASGDYYRYLIHDEKFFFYAPLLSFFFKGGVWMLSIPFLAYIIRSKIICTFTNSMKIDGDQLTINYMKFFKPREKSFPIAGTTLELRNYHDDARFPSYYQLAVVINKKTKYVIDSREGFTKETLLSFMSAFSGATFYS</sequence>
<dbReference type="AlphaFoldDB" id="A0A1T5N3E6"/>
<feature type="transmembrane region" description="Helical" evidence="1">
    <location>
        <begin position="20"/>
        <end position="46"/>
    </location>
</feature>
<proteinExistence type="predicted"/>
<dbReference type="STRING" id="393003.SAMN05660461_0194"/>
<evidence type="ECO:0008006" key="4">
    <source>
        <dbReference type="Google" id="ProtNLM"/>
    </source>
</evidence>
<name>A0A1T5N3E6_9BACT</name>
<gene>
    <name evidence="2" type="ORF">SAMN05660461_0194</name>
</gene>
<keyword evidence="3" id="KW-1185">Reference proteome</keyword>
<evidence type="ECO:0000313" key="3">
    <source>
        <dbReference type="Proteomes" id="UP000190166"/>
    </source>
</evidence>
<reference evidence="2 3" key="1">
    <citation type="submission" date="2017-02" db="EMBL/GenBank/DDBJ databases">
        <authorList>
            <person name="Peterson S.W."/>
        </authorList>
    </citation>
    <scope>NUCLEOTIDE SEQUENCE [LARGE SCALE GENOMIC DNA]</scope>
    <source>
        <strain evidence="2 3">DSM 18108</strain>
    </source>
</reference>
<dbReference type="Proteomes" id="UP000190166">
    <property type="component" value="Unassembled WGS sequence"/>
</dbReference>
<keyword evidence="1" id="KW-0812">Transmembrane</keyword>
<organism evidence="2 3">
    <name type="scientific">Chitinophaga ginsengisegetis</name>
    <dbReference type="NCBI Taxonomy" id="393003"/>
    <lineage>
        <taxon>Bacteria</taxon>
        <taxon>Pseudomonadati</taxon>
        <taxon>Bacteroidota</taxon>
        <taxon>Chitinophagia</taxon>
        <taxon>Chitinophagales</taxon>
        <taxon>Chitinophagaceae</taxon>
        <taxon>Chitinophaga</taxon>
    </lineage>
</organism>
<evidence type="ECO:0000313" key="2">
    <source>
        <dbReference type="EMBL" id="SKC95015.1"/>
    </source>
</evidence>
<keyword evidence="1" id="KW-0472">Membrane</keyword>
<protein>
    <recommendedName>
        <fullName evidence="4">PH domain-containing protein</fullName>
    </recommendedName>
</protein>
<dbReference type="EMBL" id="FUZZ01000001">
    <property type="protein sequence ID" value="SKC95015.1"/>
    <property type="molecule type" value="Genomic_DNA"/>
</dbReference>